<evidence type="ECO:0000256" key="2">
    <source>
        <dbReference type="ARBA" id="ARBA00022771"/>
    </source>
</evidence>
<feature type="domain" description="PHD-type" evidence="6">
    <location>
        <begin position="59"/>
        <end position="106"/>
    </location>
</feature>
<dbReference type="CDD" id="cd15532">
    <property type="entry name" value="PHD2_CHD_II"/>
    <property type="match status" value="1"/>
</dbReference>
<dbReference type="PANTHER" id="PTHR24102">
    <property type="entry name" value="PHD FINGER PROTEIN"/>
    <property type="match status" value="1"/>
</dbReference>
<feature type="compositionally biased region" description="Basic and acidic residues" evidence="5">
    <location>
        <begin position="272"/>
        <end position="286"/>
    </location>
</feature>
<reference evidence="7" key="1">
    <citation type="submission" date="2020-06" db="EMBL/GenBank/DDBJ databases">
        <authorList>
            <person name="Li T."/>
            <person name="Hu X."/>
            <person name="Zhang T."/>
            <person name="Song X."/>
            <person name="Zhang H."/>
            <person name="Dai N."/>
            <person name="Sheng W."/>
            <person name="Hou X."/>
            <person name="Wei L."/>
        </authorList>
    </citation>
    <scope>NUCLEOTIDE SEQUENCE</scope>
    <source>
        <strain evidence="7">G01</strain>
        <tissue evidence="7">Leaf</tissue>
    </source>
</reference>
<protein>
    <submittedName>
        <fullName evidence="7">Protein CHROMATIN REMODELING 4</fullName>
    </submittedName>
</protein>
<dbReference type="Pfam" id="PF00628">
    <property type="entry name" value="PHD"/>
    <property type="match status" value="1"/>
</dbReference>
<sequence length="548" mass="60066">MKENSSEISTMLSRNWLLKRKRRKLPAGTEKSGDRDKNYKLVKFLPSTGPKRGLEDDYYYECEVCELGGKLLCCDYCPRTYHLECLDPALQRIPKGKWECPICRQQRSVFQRESGNAQSAASKIKTENESSATDNTNQAFESSTAERKRSSGKGKLPLSRRGKRVEELDSSPDDEQGDKQCHPVQDGSMDGSSADVGVNRKNNVSLPHIRLHKTTPTKGFISSSKKRNSNMDEESSEKVPEASSDDISPGSKPVLALEAASGTARKRKHKVHPDDTAKKQKLEKGKSGSNISRKGLPKANDARPGTSRSHGKYKIVGPRACSTPSKQGVNADADIQPNEEMVPEESACESHDPQAAGKIGVEPLIYKEDVHGIQQVDRVIGCRVQNNDTILGCNVVETNPNDLPSVDSVVLEDKLSMENPACEIPQNGVGWGTSAADHQDIASCSDGGRNINSRLNKDTLQVYRRSVTKEYYNVTGSSAAETEKVLTVQKPHTDLESCINNDSSKDTRAPGASKNCKTKPSDENAITEVKEDTKTNVTTKRNSQSLAC</sequence>
<evidence type="ECO:0000259" key="6">
    <source>
        <dbReference type="PROSITE" id="PS50016"/>
    </source>
</evidence>
<feature type="compositionally biased region" description="Polar residues" evidence="5">
    <location>
        <begin position="129"/>
        <end position="143"/>
    </location>
</feature>
<dbReference type="AlphaFoldDB" id="A0AAW2P9C5"/>
<dbReference type="Gene3D" id="3.30.40.10">
    <property type="entry name" value="Zinc/RING finger domain, C3HC4 (zinc finger)"/>
    <property type="match status" value="1"/>
</dbReference>
<evidence type="ECO:0000256" key="3">
    <source>
        <dbReference type="ARBA" id="ARBA00022833"/>
    </source>
</evidence>
<comment type="caution">
    <text evidence="7">The sequence shown here is derived from an EMBL/GenBank/DDBJ whole genome shotgun (WGS) entry which is preliminary data.</text>
</comment>
<dbReference type="GO" id="GO:0008270">
    <property type="term" value="F:zinc ion binding"/>
    <property type="evidence" value="ECO:0007669"/>
    <property type="project" value="UniProtKB-KW"/>
</dbReference>
<dbReference type="SUPFAM" id="SSF57903">
    <property type="entry name" value="FYVE/PHD zinc finger"/>
    <property type="match status" value="1"/>
</dbReference>
<dbReference type="InterPro" id="IPR001965">
    <property type="entry name" value="Znf_PHD"/>
</dbReference>
<evidence type="ECO:0000256" key="5">
    <source>
        <dbReference type="SAM" id="MobiDB-lite"/>
    </source>
</evidence>
<keyword evidence="2 4" id="KW-0863">Zinc-finger</keyword>
<feature type="compositionally biased region" description="Polar residues" evidence="5">
    <location>
        <begin position="535"/>
        <end position="548"/>
    </location>
</feature>
<proteinExistence type="predicted"/>
<dbReference type="PROSITE" id="PS01359">
    <property type="entry name" value="ZF_PHD_1"/>
    <property type="match status" value="1"/>
</dbReference>
<organism evidence="7">
    <name type="scientific">Sesamum angustifolium</name>
    <dbReference type="NCBI Taxonomy" id="2727405"/>
    <lineage>
        <taxon>Eukaryota</taxon>
        <taxon>Viridiplantae</taxon>
        <taxon>Streptophyta</taxon>
        <taxon>Embryophyta</taxon>
        <taxon>Tracheophyta</taxon>
        <taxon>Spermatophyta</taxon>
        <taxon>Magnoliopsida</taxon>
        <taxon>eudicotyledons</taxon>
        <taxon>Gunneridae</taxon>
        <taxon>Pentapetalae</taxon>
        <taxon>asterids</taxon>
        <taxon>lamiids</taxon>
        <taxon>Lamiales</taxon>
        <taxon>Pedaliaceae</taxon>
        <taxon>Sesamum</taxon>
    </lineage>
</organism>
<dbReference type="InterPro" id="IPR019786">
    <property type="entry name" value="Zinc_finger_PHD-type_CS"/>
</dbReference>
<keyword evidence="1" id="KW-0479">Metal-binding</keyword>
<gene>
    <name evidence="7" type="ORF">Sangu_0848300</name>
</gene>
<dbReference type="InterPro" id="IPR019787">
    <property type="entry name" value="Znf_PHD-finger"/>
</dbReference>
<name>A0AAW2P9C5_9LAMI</name>
<dbReference type="EMBL" id="JACGWK010000005">
    <property type="protein sequence ID" value="KAL0352670.1"/>
    <property type="molecule type" value="Genomic_DNA"/>
</dbReference>
<reference evidence="7" key="2">
    <citation type="journal article" date="2024" name="Plant">
        <title>Genomic evolution and insights into agronomic trait innovations of Sesamum species.</title>
        <authorList>
            <person name="Miao H."/>
            <person name="Wang L."/>
            <person name="Qu L."/>
            <person name="Liu H."/>
            <person name="Sun Y."/>
            <person name="Le M."/>
            <person name="Wang Q."/>
            <person name="Wei S."/>
            <person name="Zheng Y."/>
            <person name="Lin W."/>
            <person name="Duan Y."/>
            <person name="Cao H."/>
            <person name="Xiong S."/>
            <person name="Wang X."/>
            <person name="Wei L."/>
            <person name="Li C."/>
            <person name="Ma Q."/>
            <person name="Ju M."/>
            <person name="Zhao R."/>
            <person name="Li G."/>
            <person name="Mu C."/>
            <person name="Tian Q."/>
            <person name="Mei H."/>
            <person name="Zhang T."/>
            <person name="Gao T."/>
            <person name="Zhang H."/>
        </authorList>
    </citation>
    <scope>NUCLEOTIDE SEQUENCE</scope>
    <source>
        <strain evidence="7">G01</strain>
    </source>
</reference>
<evidence type="ECO:0000313" key="7">
    <source>
        <dbReference type="EMBL" id="KAL0352670.1"/>
    </source>
</evidence>
<feature type="region of interest" description="Disordered" evidence="5">
    <location>
        <begin position="114"/>
        <end position="330"/>
    </location>
</feature>
<evidence type="ECO:0000256" key="1">
    <source>
        <dbReference type="ARBA" id="ARBA00022723"/>
    </source>
</evidence>
<dbReference type="InterPro" id="IPR011011">
    <property type="entry name" value="Znf_FYVE_PHD"/>
</dbReference>
<keyword evidence="3" id="KW-0862">Zinc</keyword>
<feature type="region of interest" description="Disordered" evidence="5">
    <location>
        <begin position="497"/>
        <end position="548"/>
    </location>
</feature>
<dbReference type="PANTHER" id="PTHR24102:SF28">
    <property type="entry name" value="PHD-TYPE DOMAIN-CONTAINING PROTEIN"/>
    <property type="match status" value="1"/>
</dbReference>
<evidence type="ECO:0000256" key="4">
    <source>
        <dbReference type="PROSITE-ProRule" id="PRU00146"/>
    </source>
</evidence>
<dbReference type="InterPro" id="IPR013083">
    <property type="entry name" value="Znf_RING/FYVE/PHD"/>
</dbReference>
<dbReference type="PROSITE" id="PS50016">
    <property type="entry name" value="ZF_PHD_2"/>
    <property type="match status" value="1"/>
</dbReference>
<accession>A0AAW2P9C5</accession>
<dbReference type="SMART" id="SM00249">
    <property type="entry name" value="PHD"/>
    <property type="match status" value="1"/>
</dbReference>